<dbReference type="PANTHER" id="PTHR28004:SF2">
    <property type="entry name" value="D-SERINE DEHYDRATASE"/>
    <property type="match status" value="1"/>
</dbReference>
<dbReference type="RefSeq" id="WP_135250793.1">
    <property type="nucleotide sequence ID" value="NZ_SMLK01000005.1"/>
</dbReference>
<reference evidence="4 5" key="1">
    <citation type="submission" date="2019-03" db="EMBL/GenBank/DDBJ databases">
        <title>Ramlibacter sp. 18x22-1, whole genome shotgun sequence.</title>
        <authorList>
            <person name="Zhang X."/>
            <person name="Feng G."/>
            <person name="Zhu H."/>
        </authorList>
    </citation>
    <scope>NUCLEOTIDE SEQUENCE [LARGE SCALE GENOMIC DNA]</scope>
    <source>
        <strain evidence="4 5">18x22-1</strain>
    </source>
</reference>
<dbReference type="InterPro" id="IPR001608">
    <property type="entry name" value="Ala_racemase_N"/>
</dbReference>
<keyword evidence="5" id="KW-1185">Reference proteome</keyword>
<dbReference type="InterPro" id="IPR026956">
    <property type="entry name" value="D-ser_dehydrat-like_dom"/>
</dbReference>
<keyword evidence="2" id="KW-0456">Lyase</keyword>
<dbReference type="GO" id="GO:0008721">
    <property type="term" value="F:D-serine ammonia-lyase activity"/>
    <property type="evidence" value="ECO:0007669"/>
    <property type="project" value="TreeGrafter"/>
</dbReference>
<comment type="caution">
    <text evidence="4">The sequence shown here is derived from an EMBL/GenBank/DDBJ whole genome shotgun (WGS) entry which is preliminary data.</text>
</comment>
<dbReference type="AlphaFoldDB" id="A0A4Z0BLU9"/>
<evidence type="ECO:0000256" key="2">
    <source>
        <dbReference type="ARBA" id="ARBA00023239"/>
    </source>
</evidence>
<gene>
    <name evidence="4" type="ORF">EZ216_16070</name>
</gene>
<dbReference type="GO" id="GO:0036088">
    <property type="term" value="P:D-serine catabolic process"/>
    <property type="evidence" value="ECO:0007669"/>
    <property type="project" value="TreeGrafter"/>
</dbReference>
<dbReference type="EMBL" id="SMLK01000005">
    <property type="protein sequence ID" value="TFY99074.1"/>
    <property type="molecule type" value="Genomic_DNA"/>
</dbReference>
<feature type="domain" description="D-serine dehydratase-like" evidence="3">
    <location>
        <begin position="286"/>
        <end position="377"/>
    </location>
</feature>
<name>A0A4Z0BLU9_9BURK</name>
<organism evidence="4 5">
    <name type="scientific">Ramlibacter humi</name>
    <dbReference type="NCBI Taxonomy" id="2530451"/>
    <lineage>
        <taxon>Bacteria</taxon>
        <taxon>Pseudomonadati</taxon>
        <taxon>Pseudomonadota</taxon>
        <taxon>Betaproteobacteria</taxon>
        <taxon>Burkholderiales</taxon>
        <taxon>Comamonadaceae</taxon>
        <taxon>Ramlibacter</taxon>
    </lineage>
</organism>
<evidence type="ECO:0000313" key="4">
    <source>
        <dbReference type="EMBL" id="TFY99074.1"/>
    </source>
</evidence>
<comment type="similarity">
    <text evidence="1">Belongs to the DSD1 family.</text>
</comment>
<dbReference type="SMART" id="SM01119">
    <property type="entry name" value="D-ser_dehydrat"/>
    <property type="match status" value="1"/>
</dbReference>
<dbReference type="InterPro" id="IPR042208">
    <property type="entry name" value="D-ser_dehydrat-like_sf"/>
</dbReference>
<sequence>MLRPTKPPLSDHLKQLVGQPADAIDTPALVVDLDAMQRNLSRMAEFARKHEIRWRPHAKMHKCSAIARLQMQAGAVGVCVQKTAEAEAMAAGGVHDIFISNEVIAPAKLARVAALAHQLAAEKGQLAIAVDSREGVARLAQAMNDARHTSGNAAVIDVFVEIDVGQGRCGVPPGREAGALVHEIRKHPALRFAGIQAYHGKAQHVRSAQERRDIIARAAQDAAFTRKLIEGDGVKVPLITGAGTGSMVCEAATGVYGELQAGSFLFMDADYAQNERDPAQPQFEHALFVKTQVISAGLQHAVCDAGHKSHAIDSGLPKVHQFDAQDDLAYGNGGDEHGILTPATADVAVPDIGRVLWLIPGHCDPTVNLHDHMVGVKGGLEKGTVDRILRVDARGALT</sequence>
<dbReference type="PANTHER" id="PTHR28004">
    <property type="entry name" value="ZGC:162816-RELATED"/>
    <property type="match status" value="1"/>
</dbReference>
<dbReference type="Pfam" id="PF01168">
    <property type="entry name" value="Ala_racemase_N"/>
    <property type="match status" value="1"/>
</dbReference>
<evidence type="ECO:0000313" key="5">
    <source>
        <dbReference type="Proteomes" id="UP000297839"/>
    </source>
</evidence>
<evidence type="ECO:0000259" key="3">
    <source>
        <dbReference type="SMART" id="SM01119"/>
    </source>
</evidence>
<dbReference type="Pfam" id="PF14031">
    <property type="entry name" value="D-ser_dehydrat"/>
    <property type="match status" value="1"/>
</dbReference>
<dbReference type="InterPro" id="IPR029066">
    <property type="entry name" value="PLP-binding_barrel"/>
</dbReference>
<evidence type="ECO:0000256" key="1">
    <source>
        <dbReference type="ARBA" id="ARBA00005323"/>
    </source>
</evidence>
<dbReference type="OrthoDB" id="9772497at2"/>
<dbReference type="CDD" id="cd06819">
    <property type="entry name" value="PLPDE_III_LS_D-TA"/>
    <property type="match status" value="1"/>
</dbReference>
<accession>A0A4Z0BLU9</accession>
<dbReference type="InterPro" id="IPR051466">
    <property type="entry name" value="D-amino_acid_metab_enzyme"/>
</dbReference>
<proteinExistence type="inferred from homology"/>
<dbReference type="Gene3D" id="2.40.37.20">
    <property type="entry name" value="D-serine dehydratase-like domain"/>
    <property type="match status" value="1"/>
</dbReference>
<dbReference type="Proteomes" id="UP000297839">
    <property type="component" value="Unassembled WGS sequence"/>
</dbReference>
<dbReference type="SUPFAM" id="SSF51419">
    <property type="entry name" value="PLP-binding barrel"/>
    <property type="match status" value="1"/>
</dbReference>
<dbReference type="Gene3D" id="3.20.20.10">
    <property type="entry name" value="Alanine racemase"/>
    <property type="match status" value="1"/>
</dbReference>
<protein>
    <submittedName>
        <fullName evidence="4">DSD1 family PLP-dependent enzyme</fullName>
    </submittedName>
</protein>